<evidence type="ECO:0000313" key="10">
    <source>
        <dbReference type="Proteomes" id="UP001204621"/>
    </source>
</evidence>
<dbReference type="InterPro" id="IPR001223">
    <property type="entry name" value="Glyco_hydro18_cat"/>
</dbReference>
<dbReference type="SMART" id="SM00636">
    <property type="entry name" value="Glyco_18"/>
    <property type="match status" value="1"/>
</dbReference>
<accession>A0ABT2CTU0</accession>
<feature type="signal peptide" evidence="6">
    <location>
        <begin position="1"/>
        <end position="26"/>
    </location>
</feature>
<keyword evidence="4 5" id="KW-0326">Glycosidase</keyword>
<dbReference type="SUPFAM" id="SSF51445">
    <property type="entry name" value="(Trans)glycosidases"/>
    <property type="match status" value="1"/>
</dbReference>
<gene>
    <name evidence="9" type="ORF">NX778_04855</name>
</gene>
<organism evidence="9 10">
    <name type="scientific">Massilia terrae</name>
    <dbReference type="NCBI Taxonomy" id="1811224"/>
    <lineage>
        <taxon>Bacteria</taxon>
        <taxon>Pseudomonadati</taxon>
        <taxon>Pseudomonadota</taxon>
        <taxon>Betaproteobacteria</taxon>
        <taxon>Burkholderiales</taxon>
        <taxon>Oxalobacteraceae</taxon>
        <taxon>Telluria group</taxon>
        <taxon>Massilia</taxon>
    </lineage>
</organism>
<dbReference type="InterPro" id="IPR050314">
    <property type="entry name" value="Glycosyl_Hydrlase_18"/>
</dbReference>
<feature type="chain" id="PRO_5046153420" description="chitinase" evidence="6">
    <location>
        <begin position="27"/>
        <end position="617"/>
    </location>
</feature>
<protein>
    <recommendedName>
        <fullName evidence="2">chitinase</fullName>
        <ecNumber evidence="2">3.2.1.14</ecNumber>
    </recommendedName>
</protein>
<dbReference type="InterPro" id="IPR012291">
    <property type="entry name" value="CBM2_carb-bd_dom_sf"/>
</dbReference>
<dbReference type="PANTHER" id="PTHR11177">
    <property type="entry name" value="CHITINASE"/>
    <property type="match status" value="1"/>
</dbReference>
<dbReference type="InterPro" id="IPR001919">
    <property type="entry name" value="CBD2"/>
</dbReference>
<dbReference type="InterPro" id="IPR017853">
    <property type="entry name" value="GH"/>
</dbReference>
<dbReference type="Gene3D" id="2.60.40.290">
    <property type="match status" value="2"/>
</dbReference>
<proteinExistence type="predicted"/>
<dbReference type="Pfam" id="PF00553">
    <property type="entry name" value="CBM_2"/>
    <property type="match status" value="2"/>
</dbReference>
<evidence type="ECO:0000256" key="1">
    <source>
        <dbReference type="ARBA" id="ARBA00000822"/>
    </source>
</evidence>
<dbReference type="InterPro" id="IPR008965">
    <property type="entry name" value="CBM2/CBM3_carb-bd_dom_sf"/>
</dbReference>
<sequence length="617" mass="65683">MKPKLKSLAAAALLTITVAAPWSAQAAGRPWVTGYYGGYFWDSTLYQAPQHVDMTAMTHFVFARIAPGAGNSGGNPGDVMPGAGTAHTDIDHGPGVPWEKTPEQYLVMRAHQVGTKALIMLGGDDAFGGFHASTDPAVRPAFVKNLVDYMVAHDYDGIDVDWEGIGSSDTENQQRLEALLAELRVEANARPRYQNSPVIITFPGGALNPNADKVTDHIKRVAALVDQYNIMSYCGTWFNYDWNSSTFTPLTAPADKARPVSIAGTIQMLENAGVPRSKVGMGIGFYGLSYKPPFDRLGMATNPYPMSYFNATDLLWSYTLLNKLGYLSTGTYMWDSETQTSYRTYGAAGYTPAQRTDTTSGYISYEDPATIAAKGAWAQSTRAGEGAAGTIIWLVNYGTTDGVNNPLLTATKKAFLDPNATEPGPNPNPLPDPPPPVITAQQTISSDWGSGYCANMTLTNTGPSAGPWTYKQAFPDTITSLWGGTYTLANGQLSISGPSYSPNLHVGQSTTVGFCATRPAKPVETPPPPPSGALATAVKITADWTSGYCASIAVSNTTTSKVAGWKVDVANIQGTVSSLWNGKYTMDGSTMHLSGPDWNPDLAAGATNSDVGYCASR</sequence>
<keyword evidence="6" id="KW-0732">Signal</keyword>
<evidence type="ECO:0000256" key="2">
    <source>
        <dbReference type="ARBA" id="ARBA00012729"/>
    </source>
</evidence>
<keyword evidence="10" id="KW-1185">Reference proteome</keyword>
<keyword evidence="3 5" id="KW-0378">Hydrolase</keyword>
<dbReference type="PROSITE" id="PS01095">
    <property type="entry name" value="GH18_1"/>
    <property type="match status" value="1"/>
</dbReference>
<dbReference type="PANTHER" id="PTHR11177:SF317">
    <property type="entry name" value="CHITINASE 12-RELATED"/>
    <property type="match status" value="1"/>
</dbReference>
<dbReference type="Pfam" id="PF00704">
    <property type="entry name" value="Glyco_hydro_18"/>
    <property type="match status" value="1"/>
</dbReference>
<dbReference type="EMBL" id="JANUGU010000001">
    <property type="protein sequence ID" value="MCS0657390.1"/>
    <property type="molecule type" value="Genomic_DNA"/>
</dbReference>
<dbReference type="Gene3D" id="3.20.20.80">
    <property type="entry name" value="Glycosidases"/>
    <property type="match status" value="1"/>
</dbReference>
<reference evidence="9 10" key="1">
    <citation type="submission" date="2022-08" db="EMBL/GenBank/DDBJ databases">
        <title>Reclassification of Massilia species as members of the genera Telluria, Duganella, Pseudoduganella, Mokoshia gen. nov. and Zemynaea gen. nov. using orthogonal and non-orthogonal genome-based approaches.</title>
        <authorList>
            <person name="Bowman J.P."/>
        </authorList>
    </citation>
    <scope>NUCLEOTIDE SEQUENCE [LARGE SCALE GENOMIC DNA]</scope>
    <source>
        <strain evidence="9 10">JCM 31606</strain>
    </source>
</reference>
<evidence type="ECO:0000256" key="5">
    <source>
        <dbReference type="RuleBase" id="RU000489"/>
    </source>
</evidence>
<evidence type="ECO:0000259" key="8">
    <source>
        <dbReference type="PROSITE" id="PS51910"/>
    </source>
</evidence>
<feature type="domain" description="CBM2" evidence="7">
    <location>
        <begin position="431"/>
        <end position="543"/>
    </location>
</feature>
<evidence type="ECO:0000313" key="9">
    <source>
        <dbReference type="EMBL" id="MCS0657390.1"/>
    </source>
</evidence>
<comment type="catalytic activity">
    <reaction evidence="1">
        <text>Random endo-hydrolysis of N-acetyl-beta-D-glucosaminide (1-&gt;4)-beta-linkages in chitin and chitodextrins.</text>
        <dbReference type="EC" id="3.2.1.14"/>
    </reaction>
</comment>
<dbReference type="SUPFAM" id="SSF49384">
    <property type="entry name" value="Carbohydrate-binding domain"/>
    <property type="match status" value="2"/>
</dbReference>
<evidence type="ECO:0000256" key="6">
    <source>
        <dbReference type="SAM" id="SignalP"/>
    </source>
</evidence>
<dbReference type="PROSITE" id="PS51173">
    <property type="entry name" value="CBM2"/>
    <property type="match status" value="1"/>
</dbReference>
<evidence type="ECO:0000256" key="3">
    <source>
        <dbReference type="ARBA" id="ARBA00022801"/>
    </source>
</evidence>
<dbReference type="InterPro" id="IPR011583">
    <property type="entry name" value="Chitinase_II/V-like_cat"/>
</dbReference>
<dbReference type="Proteomes" id="UP001204621">
    <property type="component" value="Unassembled WGS sequence"/>
</dbReference>
<dbReference type="InterPro" id="IPR001579">
    <property type="entry name" value="Glyco_hydro_18_chit_AS"/>
</dbReference>
<dbReference type="PROSITE" id="PS51910">
    <property type="entry name" value="GH18_2"/>
    <property type="match status" value="1"/>
</dbReference>
<name>A0ABT2CTU0_9BURK</name>
<evidence type="ECO:0000259" key="7">
    <source>
        <dbReference type="PROSITE" id="PS51173"/>
    </source>
</evidence>
<dbReference type="RefSeq" id="WP_258810535.1">
    <property type="nucleotide sequence ID" value="NZ_JANUGU010000001.1"/>
</dbReference>
<dbReference type="SMART" id="SM00637">
    <property type="entry name" value="CBD_II"/>
    <property type="match status" value="2"/>
</dbReference>
<dbReference type="EC" id="3.2.1.14" evidence="2"/>
<comment type="caution">
    <text evidence="9">The sequence shown here is derived from an EMBL/GenBank/DDBJ whole genome shotgun (WGS) entry which is preliminary data.</text>
</comment>
<evidence type="ECO:0000256" key="4">
    <source>
        <dbReference type="ARBA" id="ARBA00023295"/>
    </source>
</evidence>
<feature type="domain" description="GH18" evidence="8">
    <location>
        <begin position="30"/>
        <end position="418"/>
    </location>
</feature>
<dbReference type="GO" id="GO:0016787">
    <property type="term" value="F:hydrolase activity"/>
    <property type="evidence" value="ECO:0007669"/>
    <property type="project" value="UniProtKB-KW"/>
</dbReference>